<dbReference type="EMBL" id="JAUNZN010000002">
    <property type="protein sequence ID" value="KAK4827311.1"/>
    <property type="molecule type" value="Genomic_DNA"/>
</dbReference>
<evidence type="ECO:0000313" key="2">
    <source>
        <dbReference type="Proteomes" id="UP001333110"/>
    </source>
</evidence>
<evidence type="ECO:0008006" key="3">
    <source>
        <dbReference type="Google" id="ProtNLM"/>
    </source>
</evidence>
<comment type="caution">
    <text evidence="1">The sequence shown here is derived from an EMBL/GenBank/DDBJ whole genome shotgun (WGS) entry which is preliminary data.</text>
</comment>
<evidence type="ECO:0000313" key="1">
    <source>
        <dbReference type="EMBL" id="KAK4827311.1"/>
    </source>
</evidence>
<keyword evidence="2" id="KW-1185">Reference proteome</keyword>
<gene>
    <name evidence="1" type="ORF">QYF61_016561</name>
</gene>
<proteinExistence type="predicted"/>
<reference evidence="1 2" key="1">
    <citation type="journal article" date="2023" name="J. Hered.">
        <title>Chromosome-level genome of the wood stork (Mycteria americana) provides insight into avian chromosome evolution.</title>
        <authorList>
            <person name="Flamio R. Jr."/>
            <person name="Ramstad K.M."/>
        </authorList>
    </citation>
    <scope>NUCLEOTIDE SEQUENCE [LARGE SCALE GENOMIC DNA]</scope>
    <source>
        <strain evidence="1">JAX WOST 10</strain>
    </source>
</reference>
<sequence>MICTAVDVVYSHKKQRQERVIAEQANGLDEQTVRWIENWLNGQAQGVVISSTKSSRTSTSPGQAYPQQVAHDTKLGGVADTPESRVAIQRDLNSLEEWADRNLMKFNEEKCKVLPLGRNNPRHQVMLGDTQLESSLARKDLGVLVDTKLNMSQKVNSNLGCVRQSIASRLREVILPLYSVLVRPHLEYCVQFWAPQYKRNMDILERVQQRTTKMLKRLRHLAYEERLRELELFSLEKRRLGGILSMYINT</sequence>
<name>A0AAN7SF58_MYCAM</name>
<dbReference type="Proteomes" id="UP001333110">
    <property type="component" value="Unassembled WGS sequence"/>
</dbReference>
<accession>A0AAN7SF58</accession>
<organism evidence="1 2">
    <name type="scientific">Mycteria americana</name>
    <name type="common">Wood stork</name>
    <dbReference type="NCBI Taxonomy" id="33587"/>
    <lineage>
        <taxon>Eukaryota</taxon>
        <taxon>Metazoa</taxon>
        <taxon>Chordata</taxon>
        <taxon>Craniata</taxon>
        <taxon>Vertebrata</taxon>
        <taxon>Euteleostomi</taxon>
        <taxon>Archelosauria</taxon>
        <taxon>Archosauria</taxon>
        <taxon>Dinosauria</taxon>
        <taxon>Saurischia</taxon>
        <taxon>Theropoda</taxon>
        <taxon>Coelurosauria</taxon>
        <taxon>Aves</taxon>
        <taxon>Neognathae</taxon>
        <taxon>Neoaves</taxon>
        <taxon>Aequornithes</taxon>
        <taxon>Ciconiiformes</taxon>
        <taxon>Ciconiidae</taxon>
        <taxon>Mycteria</taxon>
    </lineage>
</organism>
<dbReference type="PANTHER" id="PTHR33332">
    <property type="entry name" value="REVERSE TRANSCRIPTASE DOMAIN-CONTAINING PROTEIN"/>
    <property type="match status" value="1"/>
</dbReference>
<dbReference type="AlphaFoldDB" id="A0AAN7SF58"/>
<protein>
    <recommendedName>
        <fullName evidence="3">Reverse transcriptase domain-containing protein</fullName>
    </recommendedName>
</protein>
<dbReference type="PRINTS" id="PR01345">
    <property type="entry name" value="CERVTRCPTASE"/>
</dbReference>